<name>A0AB36ZYY0_9BACT</name>
<gene>
    <name evidence="1" type="ORF">B0F89_10745</name>
</gene>
<reference evidence="1 2" key="1">
    <citation type="submission" date="2018-02" db="EMBL/GenBank/DDBJ databases">
        <title>Subsurface microbial communities from deep shales in Ohio and West Virginia, USA.</title>
        <authorList>
            <person name="Wrighton K."/>
        </authorList>
    </citation>
    <scope>NUCLEOTIDE SEQUENCE [LARGE SCALE GENOMIC DNA]</scope>
    <source>
        <strain evidence="1 2">MARC-MIP3H16</strain>
    </source>
</reference>
<comment type="caution">
    <text evidence="1">The sequence shown here is derived from an EMBL/GenBank/DDBJ whole genome shotgun (WGS) entry which is preliminary data.</text>
</comment>
<dbReference type="RefSeq" id="WP_228145290.1">
    <property type="nucleotide sequence ID" value="NZ_FUYO01000006.1"/>
</dbReference>
<evidence type="ECO:0008006" key="3">
    <source>
        <dbReference type="Google" id="ProtNLM"/>
    </source>
</evidence>
<proteinExistence type="predicted"/>
<sequence>MIKTPTMRFYDTGFINKYQDFTQVQIFTAGKSILNLKMYKNQICSDTFSCLDYKSFNKQYLSSTYKKDFIKKLFEKDDKNIIFRDRQNSILIKVRKN</sequence>
<dbReference type="EMBL" id="PTIW01000007">
    <property type="protein sequence ID" value="PPK61809.1"/>
    <property type="molecule type" value="Genomic_DNA"/>
</dbReference>
<organism evidence="1 2">
    <name type="scientific">Malaciobacter marinus</name>
    <dbReference type="NCBI Taxonomy" id="505249"/>
    <lineage>
        <taxon>Bacteria</taxon>
        <taxon>Pseudomonadati</taxon>
        <taxon>Campylobacterota</taxon>
        <taxon>Epsilonproteobacteria</taxon>
        <taxon>Campylobacterales</taxon>
        <taxon>Arcobacteraceae</taxon>
        <taxon>Malaciobacter</taxon>
    </lineage>
</organism>
<protein>
    <recommendedName>
        <fullName evidence="3">Methyltransferase</fullName>
    </recommendedName>
</protein>
<dbReference type="AlphaFoldDB" id="A0AB36ZYY0"/>
<evidence type="ECO:0000313" key="2">
    <source>
        <dbReference type="Proteomes" id="UP000239861"/>
    </source>
</evidence>
<accession>A0AB36ZYY0</accession>
<dbReference type="Proteomes" id="UP000239861">
    <property type="component" value="Unassembled WGS sequence"/>
</dbReference>
<evidence type="ECO:0000313" key="1">
    <source>
        <dbReference type="EMBL" id="PPK61809.1"/>
    </source>
</evidence>